<dbReference type="HOGENOM" id="CLU_1371665_0_0_6"/>
<accession>L0GW06</accession>
<dbReference type="Proteomes" id="UP000010816">
    <property type="component" value="Chromosome"/>
</dbReference>
<gene>
    <name evidence="2" type="ORF">Thimo_1377</name>
</gene>
<evidence type="ECO:0000256" key="1">
    <source>
        <dbReference type="SAM" id="MobiDB-lite"/>
    </source>
</evidence>
<dbReference type="RefSeq" id="WP_015280315.1">
    <property type="nucleotide sequence ID" value="NC_019940.1"/>
</dbReference>
<dbReference type="OrthoDB" id="5768687at2"/>
<keyword evidence="3" id="KW-1185">Reference proteome</keyword>
<feature type="region of interest" description="Disordered" evidence="1">
    <location>
        <begin position="98"/>
        <end position="124"/>
    </location>
</feature>
<evidence type="ECO:0000313" key="2">
    <source>
        <dbReference type="EMBL" id="AGA90171.1"/>
    </source>
</evidence>
<dbReference type="PATRIC" id="fig|765912.4.peg.1345"/>
<dbReference type="EMBL" id="CP003051">
    <property type="protein sequence ID" value="AGA90171.1"/>
    <property type="molecule type" value="Genomic_DNA"/>
</dbReference>
<dbReference type="AlphaFoldDB" id="L0GW06"/>
<evidence type="ECO:0000313" key="3">
    <source>
        <dbReference type="Proteomes" id="UP000010816"/>
    </source>
</evidence>
<name>L0GW06_9GAMM</name>
<sequence>MQTNTAIDRTMRGHARACQARSPWSFVWAPAVFALALAQAAAADDWSGNLRGGGEVHVDPWTNRPTVTVDGKETQLWDGVHKLDDGRELTVESGRVVPNEEILESRRPSPPPEPAPEKVGGEPIIGRSPCENLVRQACGADGACTESQACRPAHQLLDMEREEQRSAGTPGRTTYTSEKCLEAQRDDFFARCPDTGGTP</sequence>
<dbReference type="eggNOG" id="ENOG50331DN">
    <property type="taxonomic scope" value="Bacteria"/>
</dbReference>
<proteinExistence type="predicted"/>
<feature type="region of interest" description="Disordered" evidence="1">
    <location>
        <begin position="155"/>
        <end position="175"/>
    </location>
</feature>
<protein>
    <submittedName>
        <fullName evidence="2">Uncharacterized protein</fullName>
    </submittedName>
</protein>
<dbReference type="STRING" id="765912.Thimo_1377"/>
<organism evidence="2 3">
    <name type="scientific">Thioflavicoccus mobilis 8321</name>
    <dbReference type="NCBI Taxonomy" id="765912"/>
    <lineage>
        <taxon>Bacteria</taxon>
        <taxon>Pseudomonadati</taxon>
        <taxon>Pseudomonadota</taxon>
        <taxon>Gammaproteobacteria</taxon>
        <taxon>Chromatiales</taxon>
        <taxon>Chromatiaceae</taxon>
        <taxon>Thioflavicoccus</taxon>
    </lineage>
</organism>
<dbReference type="KEGG" id="tmb:Thimo_1377"/>
<reference evidence="2 3" key="1">
    <citation type="submission" date="2011-09" db="EMBL/GenBank/DDBJ databases">
        <title>Complete sequence of chromosome of Thioflavicoccus mobilis 8321.</title>
        <authorList>
            <consortium name="US DOE Joint Genome Institute"/>
            <person name="Lucas S."/>
            <person name="Han J."/>
            <person name="Lapidus A."/>
            <person name="Cheng J.-F."/>
            <person name="Goodwin L."/>
            <person name="Pitluck S."/>
            <person name="Peters L."/>
            <person name="Ovchinnikova G."/>
            <person name="Lu M."/>
            <person name="Detter J.C."/>
            <person name="Han C."/>
            <person name="Tapia R."/>
            <person name="Land M."/>
            <person name="Hauser L."/>
            <person name="Kyrpides N."/>
            <person name="Ivanova N."/>
            <person name="Pagani I."/>
            <person name="Vogl K."/>
            <person name="Liu Z."/>
            <person name="Imhoff J."/>
            <person name="Thiel V."/>
            <person name="Frigaard N.-U."/>
            <person name="Bryant D."/>
            <person name="Woyke T."/>
        </authorList>
    </citation>
    <scope>NUCLEOTIDE SEQUENCE [LARGE SCALE GENOMIC DNA]</scope>
    <source>
        <strain evidence="2 3">8321</strain>
    </source>
</reference>